<accession>A0AA38Y299</accession>
<feature type="region of interest" description="Disordered" evidence="1">
    <location>
        <begin position="231"/>
        <end position="287"/>
    </location>
</feature>
<feature type="compositionally biased region" description="Basic and acidic residues" evidence="1">
    <location>
        <begin position="171"/>
        <end position="191"/>
    </location>
</feature>
<feature type="region of interest" description="Disordered" evidence="1">
    <location>
        <begin position="171"/>
        <end position="201"/>
    </location>
</feature>
<gene>
    <name evidence="2" type="ORF">H2204_007355</name>
</gene>
<organism evidence="2">
    <name type="scientific">Knufia peltigerae</name>
    <dbReference type="NCBI Taxonomy" id="1002370"/>
    <lineage>
        <taxon>Eukaryota</taxon>
        <taxon>Fungi</taxon>
        <taxon>Dikarya</taxon>
        <taxon>Ascomycota</taxon>
        <taxon>Pezizomycotina</taxon>
        <taxon>Eurotiomycetes</taxon>
        <taxon>Chaetothyriomycetidae</taxon>
        <taxon>Chaetothyriales</taxon>
        <taxon>Trichomeriaceae</taxon>
        <taxon>Knufia</taxon>
    </lineage>
</organism>
<dbReference type="EMBL" id="JAPDRN010000049">
    <property type="protein sequence ID" value="KAJ9633206.1"/>
    <property type="molecule type" value="Genomic_DNA"/>
</dbReference>
<proteinExistence type="predicted"/>
<protein>
    <submittedName>
        <fullName evidence="2">Uncharacterized protein</fullName>
    </submittedName>
</protein>
<comment type="caution">
    <text evidence="2">The sequence shown here is derived from an EMBL/GenBank/DDBJ whole genome shotgun (WGS) entry which is preliminary data.</text>
</comment>
<evidence type="ECO:0000256" key="1">
    <source>
        <dbReference type="SAM" id="MobiDB-lite"/>
    </source>
</evidence>
<reference evidence="2" key="1">
    <citation type="submission" date="2022-10" db="EMBL/GenBank/DDBJ databases">
        <title>Culturing micro-colonial fungi from biological soil crusts in the Mojave desert and describing Neophaeococcomyces mojavensis, and introducing the new genera and species Taxawa tesnikishii.</title>
        <authorList>
            <person name="Kurbessoian T."/>
            <person name="Stajich J.E."/>
        </authorList>
    </citation>
    <scope>NUCLEOTIDE SEQUENCE</scope>
    <source>
        <strain evidence="2">TK_35</strain>
    </source>
</reference>
<sequence length="287" mass="32771">MRQLAEGRQQLCGIRLRIARLAANAQITLPQPIARRIKRRPQQVVPHGQEQAEIDVARSAIADVVEAMQRRPCHHPAQHTRAHVHVGMLQQQLDRNGKRQHCGHRHRHAQQQQRQYAAHRFGGLVQWVFHQTIEAIHAGHAVMHRMQPPQPADAMAGVVHQGDAKVSRDDRHQHLQREWPLHRPDVPGHDRRQQRHRGDRQQVQAFIDQRMQDVAQAVTLVVVERRIVRPQPFGSERHRDGDSQQGKQPQRVTVGVADPGDGSGNKTQQEQRGIQAEHPVFHGQPGK</sequence>
<evidence type="ECO:0000313" key="2">
    <source>
        <dbReference type="EMBL" id="KAJ9633206.1"/>
    </source>
</evidence>
<name>A0AA38Y299_9EURO</name>
<dbReference type="AlphaFoldDB" id="A0AA38Y299"/>